<keyword evidence="3" id="KW-1185">Reference proteome</keyword>
<dbReference type="PANTHER" id="PTHR34802">
    <property type="entry name" value="CHORISMATE SYNTHASE"/>
    <property type="match status" value="1"/>
</dbReference>
<evidence type="ECO:0000313" key="3">
    <source>
        <dbReference type="Proteomes" id="UP001497512"/>
    </source>
</evidence>
<protein>
    <submittedName>
        <fullName evidence="2">Uncharacterized protein</fullName>
    </submittedName>
</protein>
<gene>
    <name evidence="2" type="ORF">CSSPTR1EN2_LOCUS2657</name>
</gene>
<organism evidence="2 3">
    <name type="scientific">Sphagnum troendelagicum</name>
    <dbReference type="NCBI Taxonomy" id="128251"/>
    <lineage>
        <taxon>Eukaryota</taxon>
        <taxon>Viridiplantae</taxon>
        <taxon>Streptophyta</taxon>
        <taxon>Embryophyta</taxon>
        <taxon>Bryophyta</taxon>
        <taxon>Sphagnophytina</taxon>
        <taxon>Sphagnopsida</taxon>
        <taxon>Sphagnales</taxon>
        <taxon>Sphagnaceae</taxon>
        <taxon>Sphagnum</taxon>
    </lineage>
</organism>
<evidence type="ECO:0000313" key="2">
    <source>
        <dbReference type="EMBL" id="CAK9194700.1"/>
    </source>
</evidence>
<feature type="region of interest" description="Disordered" evidence="1">
    <location>
        <begin position="82"/>
        <end position="195"/>
    </location>
</feature>
<evidence type="ECO:0000256" key="1">
    <source>
        <dbReference type="SAM" id="MobiDB-lite"/>
    </source>
</evidence>
<name>A0ABP0TIF8_9BRYO</name>
<feature type="region of interest" description="Disordered" evidence="1">
    <location>
        <begin position="209"/>
        <end position="230"/>
    </location>
</feature>
<reference evidence="2" key="1">
    <citation type="submission" date="2024-02" db="EMBL/GenBank/DDBJ databases">
        <authorList>
            <consortium name="ELIXIR-Norway"/>
            <consortium name="Elixir Norway"/>
        </authorList>
    </citation>
    <scope>NUCLEOTIDE SEQUENCE</scope>
</reference>
<dbReference type="Proteomes" id="UP001497512">
    <property type="component" value="Chromosome 10"/>
</dbReference>
<dbReference type="PANTHER" id="PTHR34802:SF1">
    <property type="entry name" value="CHORISMATE SYNTHASE"/>
    <property type="match status" value="1"/>
</dbReference>
<feature type="compositionally biased region" description="Basic and acidic residues" evidence="1">
    <location>
        <begin position="145"/>
        <end position="173"/>
    </location>
</feature>
<sequence length="1161" mass="126911">MSGQKILSYRREALLAFASLPLCQTRPENIDPVLWRDSISSDVVEANPAVPAVVQACILGYKDSEGGGVSIKSSQDVIPEWRRPGGGCGGLLPPNSRRKPYDEEPVGTAFAANYPPRPGPPCINTNGPTLRPPNNRPATLIPPGRWERFGDRDHEQGHPLHEREGNEPAERDGLLGSGNWPSAMGPGLHKRADSYQPPRHATAMYGRHEDNDTVNDQTFGLLEPSNDDRSLQEFKRRELFEMMRKEQHRQLHEQKQPLVKVDNPSVLRKHDESFLWDDHPHHSPPESPVQRITTSIPVPTTTRPAFPPGFSKVNQLKQNISQEFQLQDNHEQEVHDAARNGVLEIHDSVVETEKKRSETIPIISNTGADDFDSRDTAKETSVEILKIVNEAVDDTSSTTGSSSVKQLHETTDLWSLNPEGHYATVDTVPDDSISRTNTSNSSEGMLLDKLFGKAIPASADDGTASADFLVESSSAISTEESWSSVDPKGSKFAQWFHFEEEKPSDETTSSSNILSLFAKREKVITIQGESHGDGGLVSTHNQGCGILPMPVAPSLEDIEKMMAAAAKEPVSSSKGSVIPAVLFNQDSPQVGQSLLPPVFMTCEDIEQSLLAEAAGNDELLGFQDFPSMMSTVVDTSASQHLLSLLQKQPSRSETLCSGGLHSKLSPKEAASEWAWRGPDPRDQTSEVHTLEALFGKDFMSELQLLQAPLPEKRFSAVKEKVERTAPFFSQSEDKYPFEAGADEEGRQLWYGVSGPALNAMWPDSKEVDAVHRDFGDGSSSQPLIDDLKLSESEELLHPISAMGQGLWGNQNPSSEQMLMDSLNGTTSTLAGPSFRSVLNGHANINRVDNGEYLKRVADRKGTKEESFSSTAGGNSRLLPVGDKLSLLTRTEAAMNGISLLDATKRQNLNRSSKPPGKVKDSHVNGVTRLLPHGNGPQIKAVARTAGFASFPPEGHLQQHYGPQSPPVLIEPQTRPATLQRHQQASRGPSNFLFLHQSARAQATSPVYSHGNMDYEVDSSTARTFPALGQVHFQPPPQAFHEGMAHQLLGPTQILQHSSFITTTGMQEHESGNCQVPLGASLSPPGHHGHKQLLQSHVPQMGFMSQYSSEFGNQGYKLGGYWGGTTSDSWLGMDGNLSGSPRPGLIHEPSLGARDDLKFHFR</sequence>
<accession>A0ABP0TIF8</accession>
<dbReference type="EMBL" id="OZ019902">
    <property type="protein sequence ID" value="CAK9194700.1"/>
    <property type="molecule type" value="Genomic_DNA"/>
</dbReference>
<proteinExistence type="predicted"/>